<dbReference type="EMBL" id="CACVKT020005642">
    <property type="protein sequence ID" value="CAC5396749.1"/>
    <property type="molecule type" value="Genomic_DNA"/>
</dbReference>
<evidence type="ECO:0000256" key="7">
    <source>
        <dbReference type="ARBA" id="ARBA00022801"/>
    </source>
</evidence>
<dbReference type="PRINTS" id="PR00765">
    <property type="entry name" value="CRBOXYPTASEA"/>
</dbReference>
<dbReference type="InterPro" id="IPR000834">
    <property type="entry name" value="Peptidase_M14"/>
</dbReference>
<proteinExistence type="inferred from homology"/>
<dbReference type="SUPFAM" id="SSF53187">
    <property type="entry name" value="Zn-dependent exopeptidases"/>
    <property type="match status" value="1"/>
</dbReference>
<dbReference type="PROSITE" id="PS00133">
    <property type="entry name" value="CARBOXYPEPT_ZN_2"/>
    <property type="match status" value="1"/>
</dbReference>
<dbReference type="OrthoDB" id="3626597at2759"/>
<dbReference type="GO" id="GO:0006508">
    <property type="term" value="P:proteolysis"/>
    <property type="evidence" value="ECO:0007669"/>
    <property type="project" value="UniProtKB-KW"/>
</dbReference>
<evidence type="ECO:0000256" key="10">
    <source>
        <dbReference type="PROSITE-ProRule" id="PRU01379"/>
    </source>
</evidence>
<feature type="domain" description="Peptidase M14" evidence="12">
    <location>
        <begin position="67"/>
        <end position="391"/>
    </location>
</feature>
<evidence type="ECO:0000256" key="11">
    <source>
        <dbReference type="SAM" id="SignalP"/>
    </source>
</evidence>
<dbReference type="PROSITE" id="PS52035">
    <property type="entry name" value="PEPTIDASE_M14"/>
    <property type="match status" value="1"/>
</dbReference>
<accession>A0A6J8CN35</accession>
<evidence type="ECO:0000313" key="13">
    <source>
        <dbReference type="EMBL" id="CAC5396749.1"/>
    </source>
</evidence>
<feature type="signal peptide" evidence="11">
    <location>
        <begin position="1"/>
        <end position="16"/>
    </location>
</feature>
<dbReference type="CDD" id="cd03860">
    <property type="entry name" value="M14_CP_A-B_like"/>
    <property type="match status" value="1"/>
</dbReference>
<evidence type="ECO:0000256" key="3">
    <source>
        <dbReference type="ARBA" id="ARBA00022645"/>
    </source>
</evidence>
<keyword evidence="9" id="KW-0482">Metalloprotease</keyword>
<evidence type="ECO:0000256" key="1">
    <source>
        <dbReference type="ARBA" id="ARBA00001947"/>
    </source>
</evidence>
<dbReference type="PROSITE" id="PS00132">
    <property type="entry name" value="CARBOXYPEPT_ZN_1"/>
    <property type="match status" value="1"/>
</dbReference>
<keyword evidence="4" id="KW-0645">Protease</keyword>
<evidence type="ECO:0000256" key="4">
    <source>
        <dbReference type="ARBA" id="ARBA00022670"/>
    </source>
</evidence>
<evidence type="ECO:0000259" key="12">
    <source>
        <dbReference type="PROSITE" id="PS52035"/>
    </source>
</evidence>
<gene>
    <name evidence="13" type="ORF">MCOR_31267</name>
</gene>
<feature type="active site" description="Proton donor/acceptor" evidence="10">
    <location>
        <position position="357"/>
    </location>
</feature>
<evidence type="ECO:0000256" key="9">
    <source>
        <dbReference type="ARBA" id="ARBA00023049"/>
    </source>
</evidence>
<comment type="cofactor">
    <cofactor evidence="1">
        <name>Zn(2+)</name>
        <dbReference type="ChEBI" id="CHEBI:29105"/>
    </cofactor>
</comment>
<sequence>MKGFLVLSIMIVEAVSHYRYSKWKSQDVPECMSPSLIKQIEENPAIKENIIKRHQGLSNSAKINFKKYNRYPVIEKFLKSLCNRPTIGTSGKKIFAYEEEIGTTVENRKIHLVKIFKKEMHKKWRGSKRGRKMKPAILIEGGIHAREWISPAVVLYLINQLKNNPQKDPAVEKLVDLYDWYIIPVLNPDGYVYTYTTDPCWRKNRRQTSSNPVCFGVDLNRNFGFDDKTWDPSVGGSTDPCSYGSYAGTGPFTEEESKAMMRVMRRNKRGVNFVAYFAFHSYSQIWSFPWGYTQDILEDAQDLRNAANVGAAAIFSKHNEIYRVNQSSFIPEFGLIAGASDDYARGGAKIKYSYTIELRDKGEKKFFLPASEITPTGEEIMEGIKAFANFIYLPRRKYSYYNYY</sequence>
<organism evidence="13 14">
    <name type="scientific">Mytilus coruscus</name>
    <name type="common">Sea mussel</name>
    <dbReference type="NCBI Taxonomy" id="42192"/>
    <lineage>
        <taxon>Eukaryota</taxon>
        <taxon>Metazoa</taxon>
        <taxon>Spiralia</taxon>
        <taxon>Lophotrochozoa</taxon>
        <taxon>Mollusca</taxon>
        <taxon>Bivalvia</taxon>
        <taxon>Autobranchia</taxon>
        <taxon>Pteriomorphia</taxon>
        <taxon>Mytilida</taxon>
        <taxon>Mytiloidea</taxon>
        <taxon>Mytilidae</taxon>
        <taxon>Mytilinae</taxon>
        <taxon>Mytilus</taxon>
    </lineage>
</organism>
<keyword evidence="7" id="KW-0378">Hydrolase</keyword>
<dbReference type="InterPro" id="IPR057247">
    <property type="entry name" value="CARBOXYPEPT_ZN_2"/>
</dbReference>
<keyword evidence="8" id="KW-0862">Zinc</keyword>
<dbReference type="PANTHER" id="PTHR11705">
    <property type="entry name" value="PROTEASE FAMILY M14 CARBOXYPEPTIDASE A,B"/>
    <property type="match status" value="1"/>
</dbReference>
<dbReference type="Proteomes" id="UP000507470">
    <property type="component" value="Unassembled WGS sequence"/>
</dbReference>
<dbReference type="Pfam" id="PF00246">
    <property type="entry name" value="Peptidase_M14"/>
    <property type="match status" value="1"/>
</dbReference>
<dbReference type="InterPro" id="IPR057246">
    <property type="entry name" value="CARBOXYPEPT_ZN_1"/>
</dbReference>
<dbReference type="SMART" id="SM00631">
    <property type="entry name" value="Zn_pept"/>
    <property type="match status" value="1"/>
</dbReference>
<evidence type="ECO:0000313" key="14">
    <source>
        <dbReference type="Proteomes" id="UP000507470"/>
    </source>
</evidence>
<protein>
    <recommendedName>
        <fullName evidence="12">Peptidase M14 domain-containing protein</fullName>
    </recommendedName>
</protein>
<keyword evidence="3" id="KW-0121">Carboxypeptidase</keyword>
<keyword evidence="5" id="KW-0479">Metal-binding</keyword>
<comment type="similarity">
    <text evidence="2 10">Belongs to the peptidase M14 family.</text>
</comment>
<evidence type="ECO:0000256" key="2">
    <source>
        <dbReference type="ARBA" id="ARBA00005988"/>
    </source>
</evidence>
<reference evidence="13 14" key="1">
    <citation type="submission" date="2020-06" db="EMBL/GenBank/DDBJ databases">
        <authorList>
            <person name="Li R."/>
            <person name="Bekaert M."/>
        </authorList>
    </citation>
    <scope>NUCLEOTIDE SEQUENCE [LARGE SCALE GENOMIC DNA]</scope>
    <source>
        <strain evidence="14">wild</strain>
    </source>
</reference>
<name>A0A6J8CN35_MYTCO</name>
<keyword evidence="14" id="KW-1185">Reference proteome</keyword>
<dbReference type="GO" id="GO:0004181">
    <property type="term" value="F:metallocarboxypeptidase activity"/>
    <property type="evidence" value="ECO:0007669"/>
    <property type="project" value="InterPro"/>
</dbReference>
<dbReference type="GO" id="GO:0008270">
    <property type="term" value="F:zinc ion binding"/>
    <property type="evidence" value="ECO:0007669"/>
    <property type="project" value="InterPro"/>
</dbReference>
<evidence type="ECO:0000256" key="8">
    <source>
        <dbReference type="ARBA" id="ARBA00022833"/>
    </source>
</evidence>
<dbReference type="PANTHER" id="PTHR11705:SF140">
    <property type="entry name" value="FI02848P-RELATED"/>
    <property type="match status" value="1"/>
</dbReference>
<dbReference type="Gene3D" id="3.40.630.10">
    <property type="entry name" value="Zn peptidases"/>
    <property type="match status" value="1"/>
</dbReference>
<evidence type="ECO:0000256" key="5">
    <source>
        <dbReference type="ARBA" id="ARBA00022723"/>
    </source>
</evidence>
<dbReference type="FunFam" id="3.40.630.10:FF:000084">
    <property type="entry name" value="Carboxypeptidase B2"/>
    <property type="match status" value="1"/>
</dbReference>
<dbReference type="AlphaFoldDB" id="A0A6J8CN35"/>
<dbReference type="GO" id="GO:0005615">
    <property type="term" value="C:extracellular space"/>
    <property type="evidence" value="ECO:0007669"/>
    <property type="project" value="TreeGrafter"/>
</dbReference>
<evidence type="ECO:0000256" key="6">
    <source>
        <dbReference type="ARBA" id="ARBA00022729"/>
    </source>
</evidence>
<keyword evidence="6 11" id="KW-0732">Signal</keyword>
<feature type="chain" id="PRO_5026998890" description="Peptidase M14 domain-containing protein" evidence="11">
    <location>
        <begin position="17"/>
        <end position="404"/>
    </location>
</feature>